<dbReference type="SUPFAM" id="SSF46785">
    <property type="entry name" value="Winged helix' DNA-binding domain"/>
    <property type="match status" value="1"/>
</dbReference>
<feature type="domain" description="HTH lysR-type" evidence="5">
    <location>
        <begin position="5"/>
        <end position="62"/>
    </location>
</feature>
<dbReference type="GO" id="GO:0003677">
    <property type="term" value="F:DNA binding"/>
    <property type="evidence" value="ECO:0007669"/>
    <property type="project" value="UniProtKB-KW"/>
</dbReference>
<evidence type="ECO:0000256" key="2">
    <source>
        <dbReference type="ARBA" id="ARBA00023015"/>
    </source>
</evidence>
<dbReference type="InterPro" id="IPR058163">
    <property type="entry name" value="LysR-type_TF_proteobact-type"/>
</dbReference>
<comment type="similarity">
    <text evidence="1">Belongs to the LysR transcriptional regulatory family.</text>
</comment>
<dbReference type="RefSeq" id="WP_071472812.1">
    <property type="nucleotide sequence ID" value="NZ_MDKE01000022.1"/>
</dbReference>
<dbReference type="Proteomes" id="UP000243073">
    <property type="component" value="Unassembled WGS sequence"/>
</dbReference>
<dbReference type="PROSITE" id="PS50931">
    <property type="entry name" value="HTH_LYSR"/>
    <property type="match status" value="1"/>
</dbReference>
<dbReference type="Gene3D" id="3.40.190.10">
    <property type="entry name" value="Periplasmic binding protein-like II"/>
    <property type="match status" value="2"/>
</dbReference>
<protein>
    <recommendedName>
        <fullName evidence="5">HTH lysR-type domain-containing protein</fullName>
    </recommendedName>
</protein>
<organism evidence="6 7">
    <name type="scientific">Oceanisphaera psychrotolerans</name>
    <dbReference type="NCBI Taxonomy" id="1414654"/>
    <lineage>
        <taxon>Bacteria</taxon>
        <taxon>Pseudomonadati</taxon>
        <taxon>Pseudomonadota</taxon>
        <taxon>Gammaproteobacteria</taxon>
        <taxon>Aeromonadales</taxon>
        <taxon>Aeromonadaceae</taxon>
        <taxon>Oceanisphaera</taxon>
    </lineage>
</organism>
<evidence type="ECO:0000256" key="3">
    <source>
        <dbReference type="ARBA" id="ARBA00023125"/>
    </source>
</evidence>
<keyword evidence="7" id="KW-1185">Reference proteome</keyword>
<dbReference type="EMBL" id="MDKE01000022">
    <property type="protein sequence ID" value="OIN09144.1"/>
    <property type="molecule type" value="Genomic_DNA"/>
</dbReference>
<evidence type="ECO:0000313" key="6">
    <source>
        <dbReference type="EMBL" id="OIN09144.1"/>
    </source>
</evidence>
<evidence type="ECO:0000256" key="1">
    <source>
        <dbReference type="ARBA" id="ARBA00009437"/>
    </source>
</evidence>
<dbReference type="STRING" id="1414654.BFR47_02395"/>
<proteinExistence type="inferred from homology"/>
<dbReference type="OrthoDB" id="5526340at2"/>
<dbReference type="AlphaFoldDB" id="A0A1J4QF28"/>
<dbReference type="SUPFAM" id="SSF53850">
    <property type="entry name" value="Periplasmic binding protein-like II"/>
    <property type="match status" value="1"/>
</dbReference>
<dbReference type="InterPro" id="IPR036388">
    <property type="entry name" value="WH-like_DNA-bd_sf"/>
</dbReference>
<reference evidence="6 7" key="1">
    <citation type="submission" date="2016-07" db="EMBL/GenBank/DDBJ databases">
        <title>Draft Genome Sequence of Oceanisphaera psychrotolerans, isolated from coastal sediment samples.</title>
        <authorList>
            <person name="Zhuo S."/>
            <person name="Ruan Z."/>
        </authorList>
    </citation>
    <scope>NUCLEOTIDE SEQUENCE [LARGE SCALE GENOMIC DNA]</scope>
    <source>
        <strain evidence="6 7">LAM-WHM-ZC</strain>
    </source>
</reference>
<evidence type="ECO:0000256" key="4">
    <source>
        <dbReference type="ARBA" id="ARBA00023163"/>
    </source>
</evidence>
<sequence>MKRPPPHNWLFVFKVIVESGSITEASERLNVSQSAVSQQLKSLEDYLGSRLIIRGKKGIVLTDVGKHYFNIIKISLDRISLATEQLFGFEHKNTITIKSNYSFVDVWLSRNISDFHKRHPGVSVEIYTMLWLSDFRDVGSEIEIRYGDGSWSDLKCHQLTNDRVFPVCSPSLKEKINKPEDILDYPLISVMGNKTGWAEWFLEQGIRSDIKPSSLYVESNLLAYKASAEGDYITLGINSLVDNFIKDGSLIKLEYGDVKSRENFFLLEPNNYCISEKDKTFIEWITSNYKQEQ</sequence>
<name>A0A1J4QF28_9GAMM</name>
<dbReference type="CDD" id="cd00090">
    <property type="entry name" value="HTH_ARSR"/>
    <property type="match status" value="1"/>
</dbReference>
<keyword evidence="4" id="KW-0804">Transcription</keyword>
<dbReference type="InterPro" id="IPR011991">
    <property type="entry name" value="ArsR-like_HTH"/>
</dbReference>
<evidence type="ECO:0000313" key="7">
    <source>
        <dbReference type="Proteomes" id="UP000243073"/>
    </source>
</evidence>
<dbReference type="Pfam" id="PF03466">
    <property type="entry name" value="LysR_substrate"/>
    <property type="match status" value="1"/>
</dbReference>
<dbReference type="Gene3D" id="1.10.10.10">
    <property type="entry name" value="Winged helix-like DNA-binding domain superfamily/Winged helix DNA-binding domain"/>
    <property type="match status" value="1"/>
</dbReference>
<dbReference type="PRINTS" id="PR00039">
    <property type="entry name" value="HTHLYSR"/>
</dbReference>
<gene>
    <name evidence="6" type="ORF">BFR47_02395</name>
</gene>
<dbReference type="InterPro" id="IPR005119">
    <property type="entry name" value="LysR_subst-bd"/>
</dbReference>
<dbReference type="GO" id="GO:0003700">
    <property type="term" value="F:DNA-binding transcription factor activity"/>
    <property type="evidence" value="ECO:0007669"/>
    <property type="project" value="InterPro"/>
</dbReference>
<evidence type="ECO:0000259" key="5">
    <source>
        <dbReference type="PROSITE" id="PS50931"/>
    </source>
</evidence>
<keyword evidence="3" id="KW-0238">DNA-binding</keyword>
<comment type="caution">
    <text evidence="6">The sequence shown here is derived from an EMBL/GenBank/DDBJ whole genome shotgun (WGS) entry which is preliminary data.</text>
</comment>
<accession>A0A1J4QF28</accession>
<dbReference type="Pfam" id="PF00126">
    <property type="entry name" value="HTH_1"/>
    <property type="match status" value="1"/>
</dbReference>
<dbReference type="PANTHER" id="PTHR30537">
    <property type="entry name" value="HTH-TYPE TRANSCRIPTIONAL REGULATOR"/>
    <property type="match status" value="1"/>
</dbReference>
<dbReference type="InterPro" id="IPR000847">
    <property type="entry name" value="LysR_HTH_N"/>
</dbReference>
<dbReference type="PANTHER" id="PTHR30537:SF5">
    <property type="entry name" value="HTH-TYPE TRANSCRIPTIONAL ACTIVATOR TTDR-RELATED"/>
    <property type="match status" value="1"/>
</dbReference>
<dbReference type="InterPro" id="IPR036390">
    <property type="entry name" value="WH_DNA-bd_sf"/>
</dbReference>
<keyword evidence="2" id="KW-0805">Transcription regulation</keyword>